<evidence type="ECO:0000256" key="1">
    <source>
        <dbReference type="ARBA" id="ARBA00005369"/>
    </source>
</evidence>
<proteinExistence type="inferred from homology"/>
<dbReference type="AlphaFoldDB" id="A0A2S0P8S6"/>
<dbReference type="KEGG" id="maer:DAI18_06525"/>
<evidence type="ECO:0000256" key="3">
    <source>
        <dbReference type="ARBA" id="ARBA00030757"/>
    </source>
</evidence>
<keyword evidence="5" id="KW-1185">Reference proteome</keyword>
<accession>A0A2S0P8S6</accession>
<dbReference type="Proteomes" id="UP000244173">
    <property type="component" value="Chromosome"/>
</dbReference>
<dbReference type="GO" id="GO:0032259">
    <property type="term" value="P:methylation"/>
    <property type="evidence" value="ECO:0007669"/>
    <property type="project" value="UniProtKB-KW"/>
</dbReference>
<dbReference type="PANTHER" id="PTHR11579:SF18">
    <property type="entry name" value="PROTEIN-L-ISOASPARTATE O-METHYLTRANSFERASE"/>
    <property type="match status" value="1"/>
</dbReference>
<protein>
    <recommendedName>
        <fullName evidence="2">Protein-L-isoaspartate O-methyltransferase</fullName>
    </recommendedName>
    <alternativeName>
        <fullName evidence="3">Protein L-isoaspartyl methyltransferase</fullName>
    </alternativeName>
</protein>
<keyword evidence="4" id="KW-0489">Methyltransferase</keyword>
<keyword evidence="4" id="KW-0808">Transferase</keyword>
<dbReference type="Pfam" id="PF01135">
    <property type="entry name" value="PCMT"/>
    <property type="match status" value="1"/>
</dbReference>
<organism evidence="4 5">
    <name type="scientific">Microvirgula aerodenitrificans</name>
    <dbReference type="NCBI Taxonomy" id="57480"/>
    <lineage>
        <taxon>Bacteria</taxon>
        <taxon>Pseudomonadati</taxon>
        <taxon>Pseudomonadota</taxon>
        <taxon>Betaproteobacteria</taxon>
        <taxon>Neisseriales</taxon>
        <taxon>Aquaspirillaceae</taxon>
        <taxon>Microvirgula</taxon>
    </lineage>
</organism>
<dbReference type="PANTHER" id="PTHR11579">
    <property type="entry name" value="PROTEIN-L-ISOASPARTATE O-METHYLTRANSFERASE"/>
    <property type="match status" value="1"/>
</dbReference>
<dbReference type="GO" id="GO:0005737">
    <property type="term" value="C:cytoplasm"/>
    <property type="evidence" value="ECO:0007669"/>
    <property type="project" value="TreeGrafter"/>
</dbReference>
<evidence type="ECO:0000256" key="2">
    <source>
        <dbReference type="ARBA" id="ARBA00013346"/>
    </source>
</evidence>
<dbReference type="InterPro" id="IPR029063">
    <property type="entry name" value="SAM-dependent_MTases_sf"/>
</dbReference>
<dbReference type="RefSeq" id="WP_028498710.1">
    <property type="nucleotide sequence ID" value="NZ_CP028519.1"/>
</dbReference>
<evidence type="ECO:0000313" key="4">
    <source>
        <dbReference type="EMBL" id="AVY93741.1"/>
    </source>
</evidence>
<dbReference type="Gene3D" id="3.40.50.150">
    <property type="entry name" value="Vaccinia Virus protein VP39"/>
    <property type="match status" value="1"/>
</dbReference>
<dbReference type="EMBL" id="CP028519">
    <property type="protein sequence ID" value="AVY93741.1"/>
    <property type="molecule type" value="Genomic_DNA"/>
</dbReference>
<dbReference type="InterPro" id="IPR000682">
    <property type="entry name" value="PCMT"/>
</dbReference>
<sequence length="217" mass="23970">MDFEKARFYMIEQQIRPWDVLDQRVLDLLAEVKREDFVPAGNHSLAFVDMELPLPTGGKMLQPKVEARIVQEMDIQPTDVVLEVGTGTGYLTALLARSARHVYSLDISAQAIEIAQANLARADIRNVTLEVANGSEGNTAHAPYNVIVIGGSLPVLPEALKAQLAPGGRLFATIGDEPVMRAIRVVRDAGGQYREETLFDTVIDPLFQITEPERFVF</sequence>
<dbReference type="OrthoDB" id="9810066at2"/>
<dbReference type="SUPFAM" id="SSF53335">
    <property type="entry name" value="S-adenosyl-L-methionine-dependent methyltransferases"/>
    <property type="match status" value="1"/>
</dbReference>
<gene>
    <name evidence="4" type="ORF">DAI18_06525</name>
</gene>
<comment type="similarity">
    <text evidence="1">Belongs to the methyltransferase superfamily. L-isoaspartyl/D-aspartyl protein methyltransferase family.</text>
</comment>
<evidence type="ECO:0000313" key="5">
    <source>
        <dbReference type="Proteomes" id="UP000244173"/>
    </source>
</evidence>
<dbReference type="STRING" id="1122240.GCA_000620105_01351"/>
<dbReference type="CDD" id="cd02440">
    <property type="entry name" value="AdoMet_MTases"/>
    <property type="match status" value="1"/>
</dbReference>
<name>A0A2S0P8S6_9NEIS</name>
<reference evidence="4 5" key="1">
    <citation type="submission" date="2018-04" db="EMBL/GenBank/DDBJ databases">
        <title>Denitrifier Microvirgula.</title>
        <authorList>
            <person name="Anderson E."/>
            <person name="Jang J."/>
            <person name="Ishii S."/>
        </authorList>
    </citation>
    <scope>NUCLEOTIDE SEQUENCE [LARGE SCALE GENOMIC DNA]</scope>
    <source>
        <strain evidence="4 5">BE2.4</strain>
    </source>
</reference>
<dbReference type="GO" id="GO:0004719">
    <property type="term" value="F:protein-L-isoaspartate (D-aspartate) O-methyltransferase activity"/>
    <property type="evidence" value="ECO:0007669"/>
    <property type="project" value="InterPro"/>
</dbReference>